<dbReference type="PIRSF" id="PIRSF003314">
    <property type="entry name" value="IPP_isomerase"/>
    <property type="match status" value="1"/>
</dbReference>
<dbReference type="OrthoDB" id="9795032at2"/>
<comment type="cofactor">
    <cofactor evidence="1 11">
        <name>FMN</name>
        <dbReference type="ChEBI" id="CHEBI:58210"/>
    </cofactor>
</comment>
<reference evidence="13 14" key="1">
    <citation type="submission" date="2016-10" db="EMBL/GenBank/DDBJ databases">
        <title>Draft genome sequences of four alkaliphilic bacteria belonging to the Anaerobacillus genus.</title>
        <authorList>
            <person name="Bassil N.M."/>
            <person name="Lloyd J.R."/>
        </authorList>
    </citation>
    <scope>NUCLEOTIDE SEQUENCE [LARGE SCALE GENOMIC DNA]</scope>
    <source>
        <strain evidence="13 14">DSM 18345</strain>
    </source>
</reference>
<dbReference type="GO" id="GO:0016491">
    <property type="term" value="F:oxidoreductase activity"/>
    <property type="evidence" value="ECO:0007669"/>
    <property type="project" value="InterPro"/>
</dbReference>
<keyword evidence="2 11" id="KW-0963">Cytoplasm</keyword>
<comment type="cofactor">
    <cofactor evidence="11">
        <name>Mg(2+)</name>
        <dbReference type="ChEBI" id="CHEBI:18420"/>
    </cofactor>
</comment>
<dbReference type="PANTHER" id="PTHR43665">
    <property type="entry name" value="ISOPENTENYL-DIPHOSPHATE DELTA-ISOMERASE"/>
    <property type="match status" value="1"/>
</dbReference>
<comment type="catalytic activity">
    <reaction evidence="11">
        <text>isopentenyl diphosphate = dimethylallyl diphosphate</text>
        <dbReference type="Rhea" id="RHEA:23284"/>
        <dbReference type="ChEBI" id="CHEBI:57623"/>
        <dbReference type="ChEBI" id="CHEBI:128769"/>
        <dbReference type="EC" id="5.3.3.2"/>
    </reaction>
</comment>
<comment type="cofactor">
    <cofactor evidence="11">
        <name>NADPH</name>
        <dbReference type="ChEBI" id="CHEBI:57783"/>
    </cofactor>
</comment>
<dbReference type="GO" id="GO:0008299">
    <property type="term" value="P:isoprenoid biosynthetic process"/>
    <property type="evidence" value="ECO:0007669"/>
    <property type="project" value="UniProtKB-UniRule"/>
</dbReference>
<dbReference type="GO" id="GO:0070402">
    <property type="term" value="F:NADPH binding"/>
    <property type="evidence" value="ECO:0007669"/>
    <property type="project" value="UniProtKB-UniRule"/>
</dbReference>
<feature type="binding site" evidence="11">
    <location>
        <begin position="6"/>
        <end position="7"/>
    </location>
    <ligand>
        <name>substrate</name>
    </ligand>
</feature>
<proteinExistence type="inferred from homology"/>
<organism evidence="13 14">
    <name type="scientific">Anaerobacillus alkalilacustris</name>
    <dbReference type="NCBI Taxonomy" id="393763"/>
    <lineage>
        <taxon>Bacteria</taxon>
        <taxon>Bacillati</taxon>
        <taxon>Bacillota</taxon>
        <taxon>Bacilli</taxon>
        <taxon>Bacillales</taxon>
        <taxon>Bacillaceae</taxon>
        <taxon>Anaerobacillus</taxon>
    </lineage>
</organism>
<evidence type="ECO:0000256" key="4">
    <source>
        <dbReference type="ARBA" id="ARBA00022643"/>
    </source>
</evidence>
<feature type="binding site" evidence="11">
    <location>
        <begin position="62"/>
        <end position="64"/>
    </location>
    <ligand>
        <name>FMN</name>
        <dbReference type="ChEBI" id="CHEBI:58210"/>
    </ligand>
</feature>
<dbReference type="InterPro" id="IPR000262">
    <property type="entry name" value="FMN-dep_DH"/>
</dbReference>
<dbReference type="AlphaFoldDB" id="A0A1S2LQP4"/>
<feature type="binding site" evidence="11">
    <location>
        <begin position="259"/>
        <end position="261"/>
    </location>
    <ligand>
        <name>FMN</name>
        <dbReference type="ChEBI" id="CHEBI:58210"/>
    </ligand>
</feature>
<keyword evidence="7 11" id="KW-0521">NADP</keyword>
<evidence type="ECO:0000256" key="8">
    <source>
        <dbReference type="ARBA" id="ARBA00023229"/>
    </source>
</evidence>
<evidence type="ECO:0000256" key="7">
    <source>
        <dbReference type="ARBA" id="ARBA00022857"/>
    </source>
</evidence>
<keyword evidence="6 11" id="KW-0460">Magnesium</keyword>
<evidence type="ECO:0000256" key="10">
    <source>
        <dbReference type="ARBA" id="ARBA00025810"/>
    </source>
</evidence>
<dbReference type="GO" id="GO:0004452">
    <property type="term" value="F:isopentenyl-diphosphate delta-isomerase activity"/>
    <property type="evidence" value="ECO:0007669"/>
    <property type="project" value="UniProtKB-UniRule"/>
</dbReference>
<keyword evidence="8 11" id="KW-0414">Isoprene biosynthesis</keyword>
<feature type="binding site" evidence="11">
    <location>
        <position position="93"/>
    </location>
    <ligand>
        <name>FMN</name>
        <dbReference type="ChEBI" id="CHEBI:58210"/>
    </ligand>
</feature>
<feature type="domain" description="FMN-dependent dehydrogenase" evidence="12">
    <location>
        <begin position="167"/>
        <end position="323"/>
    </location>
</feature>
<dbReference type="CDD" id="cd02811">
    <property type="entry name" value="IDI-2_FMN"/>
    <property type="match status" value="1"/>
</dbReference>
<dbReference type="RefSeq" id="WP_071308996.1">
    <property type="nucleotide sequence ID" value="NZ_MLQR01000016.1"/>
</dbReference>
<evidence type="ECO:0000256" key="9">
    <source>
        <dbReference type="ARBA" id="ARBA00023235"/>
    </source>
</evidence>
<comment type="subunit">
    <text evidence="10 11">Homooctamer. Dimer of tetramers.</text>
</comment>
<dbReference type="Pfam" id="PF01070">
    <property type="entry name" value="FMN_dh"/>
    <property type="match status" value="1"/>
</dbReference>
<dbReference type="PANTHER" id="PTHR43665:SF1">
    <property type="entry name" value="ISOPENTENYL-DIPHOSPHATE DELTA-ISOMERASE"/>
    <property type="match status" value="1"/>
</dbReference>
<dbReference type="SUPFAM" id="SSF51395">
    <property type="entry name" value="FMN-linked oxidoreductases"/>
    <property type="match status" value="1"/>
</dbReference>
<comment type="caution">
    <text evidence="11">Lacks conserved residue(s) required for the propagation of feature annotation.</text>
</comment>
<keyword evidence="14" id="KW-1185">Reference proteome</keyword>
<dbReference type="InterPro" id="IPR011179">
    <property type="entry name" value="IPdP_isomerase"/>
</dbReference>
<keyword evidence="3 11" id="KW-0285">Flavoprotein</keyword>
<evidence type="ECO:0000256" key="3">
    <source>
        <dbReference type="ARBA" id="ARBA00022630"/>
    </source>
</evidence>
<comment type="caution">
    <text evidence="13">The sequence shown here is derived from an EMBL/GenBank/DDBJ whole genome shotgun (WGS) entry which is preliminary data.</text>
</comment>
<keyword evidence="4 11" id="KW-0288">FMN</keyword>
<evidence type="ECO:0000256" key="5">
    <source>
        <dbReference type="ARBA" id="ARBA00022723"/>
    </source>
</evidence>
<feature type="binding site" evidence="11">
    <location>
        <position position="152"/>
    </location>
    <ligand>
        <name>substrate</name>
    </ligand>
</feature>
<evidence type="ECO:0000256" key="6">
    <source>
        <dbReference type="ARBA" id="ARBA00022842"/>
    </source>
</evidence>
<feature type="binding site" evidence="11">
    <location>
        <position position="153"/>
    </location>
    <ligand>
        <name>Mg(2+)</name>
        <dbReference type="ChEBI" id="CHEBI:18420"/>
    </ligand>
</feature>
<accession>A0A1S2LQP4</accession>
<dbReference type="InterPro" id="IPR013785">
    <property type="entry name" value="Aldolase_TIM"/>
</dbReference>
<dbReference type="SMART" id="SM01240">
    <property type="entry name" value="IMPDH"/>
    <property type="match status" value="1"/>
</dbReference>
<feature type="binding site" evidence="11">
    <location>
        <position position="122"/>
    </location>
    <ligand>
        <name>FMN</name>
        <dbReference type="ChEBI" id="CHEBI:58210"/>
    </ligand>
</feature>
<evidence type="ECO:0000256" key="2">
    <source>
        <dbReference type="ARBA" id="ARBA00022490"/>
    </source>
</evidence>
<evidence type="ECO:0000256" key="1">
    <source>
        <dbReference type="ARBA" id="ARBA00001917"/>
    </source>
</evidence>
<feature type="binding site" evidence="11">
    <location>
        <begin position="280"/>
        <end position="281"/>
    </location>
    <ligand>
        <name>FMN</name>
        <dbReference type="ChEBI" id="CHEBI:58210"/>
    </ligand>
</feature>
<evidence type="ECO:0000259" key="12">
    <source>
        <dbReference type="Pfam" id="PF01070"/>
    </source>
</evidence>
<dbReference type="NCBIfam" id="TIGR02151">
    <property type="entry name" value="IPP_isom_2"/>
    <property type="match status" value="1"/>
</dbReference>
<keyword evidence="9 11" id="KW-0413">Isomerase</keyword>
<feature type="binding site" evidence="11">
    <location>
        <position position="214"/>
    </location>
    <ligand>
        <name>FMN</name>
        <dbReference type="ChEBI" id="CHEBI:58210"/>
    </ligand>
</feature>
<dbReference type="EC" id="5.3.3.2" evidence="11"/>
<sequence length="353" mass="38161">MDRTSRKIEHIEHSLKLPNVSTRPFDDIKFVHQSLPNVDVNSVEIKTSIGELHFSSPIFINAMTGGGGERTTHINRSLAKIARKYNMPIAVGSQMAAIKDKKQRATFEVVRQENPDGIVISNIGSEATVKEAIEAIEMLNADALQIHLNVIQELVMPEGDRSFSSSLMRIRDIVEHMPVPIIVKEVGFGMSMEAAASLAKIGVRAIDVGGYGGTNFAVIENLRRDGTIDLFNDWGISTVASICEVKASQPFISVIGTGGIKTGLDIAKALSLGASAVGVAGLFLKELHQNGMNGLEATVERLHNELIMVMTALGAKNINGLSKAPLVIGGETFHWLEQRGIKTKSYATRVPSI</sequence>
<comment type="function">
    <text evidence="11">Involved in the biosynthesis of isoprenoids. Catalyzes the 1,3-allylic rearrangement of the homoallylic substrate isopentenyl (IPP) to its allylic isomer, dimethylallyl diphosphate (DMAPP).</text>
</comment>
<comment type="similarity">
    <text evidence="11">Belongs to the IPP isomerase type 2 family.</text>
</comment>
<dbReference type="GO" id="GO:0000287">
    <property type="term" value="F:magnesium ion binding"/>
    <property type="evidence" value="ECO:0007669"/>
    <property type="project" value="UniProtKB-UniRule"/>
</dbReference>
<dbReference type="Gene3D" id="3.20.20.70">
    <property type="entry name" value="Aldolase class I"/>
    <property type="match status" value="1"/>
</dbReference>
<protein>
    <recommendedName>
        <fullName evidence="11">Isopentenyl-diphosphate delta-isomerase</fullName>
        <shortName evidence="11">IPP isomerase</shortName>
        <ecNumber evidence="11">5.3.3.2</ecNumber>
    </recommendedName>
    <alternativeName>
        <fullName evidence="11">Isopentenyl diphosphate:dimethylallyl diphosphate isomerase</fullName>
    </alternativeName>
    <alternativeName>
        <fullName evidence="11">Isopentenyl pyrophosphate isomerase</fullName>
    </alternativeName>
    <alternativeName>
        <fullName evidence="11">Type 2 isopentenyl diphosphate isomerase</fullName>
        <shortName evidence="11">IDI-2</shortName>
    </alternativeName>
</protein>
<dbReference type="GO" id="GO:0010181">
    <property type="term" value="F:FMN binding"/>
    <property type="evidence" value="ECO:0007669"/>
    <property type="project" value="UniProtKB-UniRule"/>
</dbReference>
<dbReference type="HAMAP" id="MF_00354">
    <property type="entry name" value="Idi_2"/>
    <property type="match status" value="1"/>
</dbReference>
<evidence type="ECO:0000313" key="13">
    <source>
        <dbReference type="EMBL" id="OIJ14828.1"/>
    </source>
</evidence>
<name>A0A1S2LQP4_9BACI</name>
<evidence type="ECO:0000313" key="14">
    <source>
        <dbReference type="Proteomes" id="UP000179524"/>
    </source>
</evidence>
<dbReference type="EMBL" id="MLQR01000016">
    <property type="protein sequence ID" value="OIJ14828.1"/>
    <property type="molecule type" value="Genomic_DNA"/>
</dbReference>
<feature type="binding site" evidence="11">
    <location>
        <position position="184"/>
    </location>
    <ligand>
        <name>FMN</name>
        <dbReference type="ChEBI" id="CHEBI:58210"/>
    </ligand>
</feature>
<evidence type="ECO:0000256" key="11">
    <source>
        <dbReference type="HAMAP-Rule" id="MF_00354"/>
    </source>
</evidence>
<gene>
    <name evidence="11" type="primary">fni</name>
    <name evidence="13" type="ORF">BKP37_07580</name>
</gene>
<keyword evidence="5 11" id="KW-0479">Metal-binding</keyword>
<dbReference type="Proteomes" id="UP000179524">
    <property type="component" value="Unassembled WGS sequence"/>
</dbReference>
<dbReference type="GO" id="GO:0005737">
    <property type="term" value="C:cytoplasm"/>
    <property type="evidence" value="ECO:0007669"/>
    <property type="project" value="UniProtKB-SubCell"/>
</dbReference>
<comment type="subcellular location">
    <subcellularLocation>
        <location evidence="11">Cytoplasm</location>
    </subcellularLocation>
</comment>